<gene>
    <name evidence="1" type="ORF">ACOF00016_LOCUS9026</name>
</gene>
<name>A0A7S3L4N2_9STRA</name>
<reference evidence="1" key="1">
    <citation type="submission" date="2021-01" db="EMBL/GenBank/DDBJ databases">
        <authorList>
            <person name="Corre E."/>
            <person name="Pelletier E."/>
            <person name="Niang G."/>
            <person name="Scheremetjew M."/>
            <person name="Finn R."/>
            <person name="Kale V."/>
            <person name="Holt S."/>
            <person name="Cochrane G."/>
            <person name="Meng A."/>
            <person name="Brown T."/>
            <person name="Cohen L."/>
        </authorList>
    </citation>
    <scope>NUCLEOTIDE SEQUENCE</scope>
    <source>
        <strain evidence="1">CCMP127</strain>
    </source>
</reference>
<dbReference type="AlphaFoldDB" id="A0A7S3L4N2"/>
<evidence type="ECO:0000313" key="1">
    <source>
        <dbReference type="EMBL" id="CAE0411740.1"/>
    </source>
</evidence>
<organism evidence="1">
    <name type="scientific">Amphora coffeiformis</name>
    <dbReference type="NCBI Taxonomy" id="265554"/>
    <lineage>
        <taxon>Eukaryota</taxon>
        <taxon>Sar</taxon>
        <taxon>Stramenopiles</taxon>
        <taxon>Ochrophyta</taxon>
        <taxon>Bacillariophyta</taxon>
        <taxon>Bacillariophyceae</taxon>
        <taxon>Bacillariophycidae</taxon>
        <taxon>Thalassiophysales</taxon>
        <taxon>Catenulaceae</taxon>
        <taxon>Amphora</taxon>
    </lineage>
</organism>
<sequence length="173" mass="19644">MSMRRQDLNGCWILDKTQSDWSMNNYLRVMKVDPVAIEAHEKGEMEFDTIHTITMDATKVQIVKRSRVNNDVTVELIFGQEQLITLPPGDRPKRSLATSENAGHLRIVHSLQTYNGAKASVSDTKTLRQDADKSVLVQELTIVNEVTHEQCTTIRQFVPYLKTPPHLEEDGKA</sequence>
<protein>
    <submittedName>
        <fullName evidence="1">Uncharacterized protein</fullName>
    </submittedName>
</protein>
<proteinExistence type="predicted"/>
<accession>A0A7S3L4N2</accession>
<dbReference type="EMBL" id="HBIM01010827">
    <property type="protein sequence ID" value="CAE0411740.1"/>
    <property type="molecule type" value="Transcribed_RNA"/>
</dbReference>